<dbReference type="InterPro" id="IPR051609">
    <property type="entry name" value="NmrA/Isoflavone_reductase-like"/>
</dbReference>
<reference evidence="5 6" key="1">
    <citation type="journal article" date="2014" name="BMC Genomics">
        <title>Comparative genome sequencing reveals chemotype-specific gene clusters in the toxigenic black mold Stachybotrys.</title>
        <authorList>
            <person name="Semeiks J."/>
            <person name="Borek D."/>
            <person name="Otwinowski Z."/>
            <person name="Grishin N.V."/>
        </authorList>
    </citation>
    <scope>NUCLEOTIDE SEQUENCE [LARGE SCALE GENOMIC DNA]</scope>
    <source>
        <strain evidence="6">CBS 109288 / IBT 7711</strain>
    </source>
</reference>
<name>A0A084AQL8_STACB</name>
<dbReference type="Pfam" id="PF05368">
    <property type="entry name" value="NmrA"/>
    <property type="match status" value="1"/>
</dbReference>
<dbReference type="InterPro" id="IPR008030">
    <property type="entry name" value="NmrA-like"/>
</dbReference>
<dbReference type="SUPFAM" id="SSF51735">
    <property type="entry name" value="NAD(P)-binding Rossmann-fold domains"/>
    <property type="match status" value="1"/>
</dbReference>
<dbReference type="InterPro" id="IPR036291">
    <property type="entry name" value="NAD(P)-bd_dom_sf"/>
</dbReference>
<evidence type="ECO:0000256" key="3">
    <source>
        <dbReference type="ARBA" id="ARBA00023002"/>
    </source>
</evidence>
<accession>A0A084AQL8</accession>
<dbReference type="OrthoDB" id="10000533at2759"/>
<protein>
    <recommendedName>
        <fullName evidence="4">NmrA-like domain-containing protein</fullName>
    </recommendedName>
</protein>
<dbReference type="Proteomes" id="UP000028045">
    <property type="component" value="Unassembled WGS sequence"/>
</dbReference>
<evidence type="ECO:0000313" key="6">
    <source>
        <dbReference type="Proteomes" id="UP000028045"/>
    </source>
</evidence>
<keyword evidence="3" id="KW-0560">Oxidoreductase</keyword>
<feature type="domain" description="NmrA-like" evidence="4">
    <location>
        <begin position="3"/>
        <end position="245"/>
    </location>
</feature>
<dbReference type="PANTHER" id="PTHR47706">
    <property type="entry name" value="NMRA-LIKE FAMILY PROTEIN"/>
    <property type="match status" value="1"/>
</dbReference>
<dbReference type="PANTHER" id="PTHR47706:SF4">
    <property type="entry name" value="NMRA-LIKE DOMAIN-CONTAINING PROTEIN"/>
    <property type="match status" value="1"/>
</dbReference>
<keyword evidence="2" id="KW-0521">NADP</keyword>
<proteinExistence type="inferred from homology"/>
<dbReference type="EMBL" id="KL648609">
    <property type="protein sequence ID" value="KEY67597.1"/>
    <property type="molecule type" value="Genomic_DNA"/>
</dbReference>
<comment type="similarity">
    <text evidence="1">Belongs to the NmrA-type oxidoreductase family. Isoflavone reductase subfamily.</text>
</comment>
<evidence type="ECO:0000259" key="4">
    <source>
        <dbReference type="Pfam" id="PF05368"/>
    </source>
</evidence>
<organism evidence="5 6">
    <name type="scientific">Stachybotrys chartarum (strain CBS 109288 / IBT 7711)</name>
    <name type="common">Toxic black mold</name>
    <name type="synonym">Stilbospora chartarum</name>
    <dbReference type="NCBI Taxonomy" id="1280523"/>
    <lineage>
        <taxon>Eukaryota</taxon>
        <taxon>Fungi</taxon>
        <taxon>Dikarya</taxon>
        <taxon>Ascomycota</taxon>
        <taxon>Pezizomycotina</taxon>
        <taxon>Sordariomycetes</taxon>
        <taxon>Hypocreomycetidae</taxon>
        <taxon>Hypocreales</taxon>
        <taxon>Stachybotryaceae</taxon>
        <taxon>Stachybotrys</taxon>
    </lineage>
</organism>
<evidence type="ECO:0000256" key="2">
    <source>
        <dbReference type="ARBA" id="ARBA00022857"/>
    </source>
</evidence>
<dbReference type="HOGENOM" id="CLU_044876_0_2_1"/>
<dbReference type="Gene3D" id="3.40.50.720">
    <property type="entry name" value="NAD(P)-binding Rossmann-like Domain"/>
    <property type="match status" value="1"/>
</dbReference>
<evidence type="ECO:0000256" key="1">
    <source>
        <dbReference type="ARBA" id="ARBA00005725"/>
    </source>
</evidence>
<gene>
    <name evidence="5" type="ORF">S7711_08270</name>
</gene>
<evidence type="ECO:0000313" key="5">
    <source>
        <dbReference type="EMBL" id="KEY67597.1"/>
    </source>
</evidence>
<keyword evidence="6" id="KW-1185">Reference proteome</keyword>
<dbReference type="GO" id="GO:0016491">
    <property type="term" value="F:oxidoreductase activity"/>
    <property type="evidence" value="ECO:0007669"/>
    <property type="project" value="UniProtKB-KW"/>
</dbReference>
<dbReference type="AlphaFoldDB" id="A0A084AQL8"/>
<sequence length="317" mass="34899">MVKVAVAGGSGQVARAVTDALVANGKHEILILGRSEAPPAENRPGVQWKRVNYLDKSDLAGALAGVHTVLSFVQVLADQDGSAQKNLIDACISAGVKRFAPSEHGSKGTVDMAWMHGKELIRQYLQEVNQKQKILEYTLFQPGLFLDYLAFPHRTTKYLDPLQTVWDFGKKLAMIVEGHEDAIMTLTTLEDFTAVVVRAVEYEGVWPANGGVRGNRLTFSQIVAIGEKIRGQAFTVDRVKMEDLEAGELKTTWEYEISHPSVSQEMVAVMLKAVPIGILLSSVKGAWDSGDEINRMLPDFKFTDAENFLRGAWEGKP</sequence>